<dbReference type="RefSeq" id="WP_263736165.1">
    <property type="nucleotide sequence ID" value="NZ_JAOWKY010000006.1"/>
</dbReference>
<proteinExistence type="predicted"/>
<dbReference type="InterPro" id="IPR037185">
    <property type="entry name" value="EmrE-like"/>
</dbReference>
<keyword evidence="1" id="KW-0812">Transmembrane</keyword>
<dbReference type="EMBL" id="JAOWKY010000006">
    <property type="protein sequence ID" value="MCV2870489.1"/>
    <property type="molecule type" value="Genomic_DNA"/>
</dbReference>
<dbReference type="InterPro" id="IPR000620">
    <property type="entry name" value="EamA_dom"/>
</dbReference>
<keyword evidence="1" id="KW-0472">Membrane</keyword>
<feature type="transmembrane region" description="Helical" evidence="1">
    <location>
        <begin position="31"/>
        <end position="51"/>
    </location>
</feature>
<feature type="transmembrane region" description="Helical" evidence="1">
    <location>
        <begin position="94"/>
        <end position="115"/>
    </location>
</feature>
<dbReference type="PANTHER" id="PTHR22911">
    <property type="entry name" value="ACYL-MALONYL CONDENSING ENZYME-RELATED"/>
    <property type="match status" value="1"/>
</dbReference>
<feature type="transmembrane region" description="Helical" evidence="1">
    <location>
        <begin position="122"/>
        <end position="138"/>
    </location>
</feature>
<feature type="domain" description="EamA" evidence="2">
    <location>
        <begin position="5"/>
        <end position="138"/>
    </location>
</feature>
<evidence type="ECO:0000313" key="3">
    <source>
        <dbReference type="EMBL" id="MCV2870489.1"/>
    </source>
</evidence>
<feature type="transmembrane region" description="Helical" evidence="1">
    <location>
        <begin position="150"/>
        <end position="167"/>
    </location>
</feature>
<sequence length="292" mass="29899">MRYGTGVVLVVVAGLLWSGFGLAVRHLDGAGAWAVVFWRSVALVPALMLFVSWRSRGQAMRRVLATGWSGVVGGLCLIAASLGGIYSIQATTVANAVFLFAAAPFLTAVLGWALLGERVRGATWASIALAAVGIFIMVREGLALGALDGNLAALGSALGFAGFTVAIRSGRQGDMMPTVVLGGVFTMIAAAFVAPAMGETLWVSTHDIILSMAMGACLLATGMALYTIGSRVIPAAELPLLSIVEVLLAPVWVWLFLGETASGGTVLGGTILVSAVVLNALSGMRGRAVVPA</sequence>
<dbReference type="Pfam" id="PF00892">
    <property type="entry name" value="EamA"/>
    <property type="match status" value="1"/>
</dbReference>
<evidence type="ECO:0000256" key="1">
    <source>
        <dbReference type="SAM" id="Phobius"/>
    </source>
</evidence>
<dbReference type="SUPFAM" id="SSF103481">
    <property type="entry name" value="Multidrug resistance efflux transporter EmrE"/>
    <property type="match status" value="2"/>
</dbReference>
<comment type="caution">
    <text evidence="3">The sequence shown here is derived from an EMBL/GenBank/DDBJ whole genome shotgun (WGS) entry which is preliminary data.</text>
</comment>
<keyword evidence="1" id="KW-1133">Transmembrane helix</keyword>
<feature type="transmembrane region" description="Helical" evidence="1">
    <location>
        <begin position="63"/>
        <end position="88"/>
    </location>
</feature>
<name>A0ABT2ZH83_9RHOB</name>
<accession>A0ABT2ZH83</accession>
<evidence type="ECO:0000259" key="2">
    <source>
        <dbReference type="Pfam" id="PF00892"/>
    </source>
</evidence>
<feature type="transmembrane region" description="Helical" evidence="1">
    <location>
        <begin position="263"/>
        <end position="281"/>
    </location>
</feature>
<dbReference type="PANTHER" id="PTHR22911:SF135">
    <property type="entry name" value="BLR4310 PROTEIN"/>
    <property type="match status" value="1"/>
</dbReference>
<feature type="transmembrane region" description="Helical" evidence="1">
    <location>
        <begin position="208"/>
        <end position="226"/>
    </location>
</feature>
<protein>
    <submittedName>
        <fullName evidence="3">DMT family transporter</fullName>
    </submittedName>
</protein>
<feature type="transmembrane region" description="Helical" evidence="1">
    <location>
        <begin position="179"/>
        <end position="196"/>
    </location>
</feature>
<organism evidence="3 4">
    <name type="scientific">Albidovulum marisflavi</name>
    <dbReference type="NCBI Taxonomy" id="2984159"/>
    <lineage>
        <taxon>Bacteria</taxon>
        <taxon>Pseudomonadati</taxon>
        <taxon>Pseudomonadota</taxon>
        <taxon>Alphaproteobacteria</taxon>
        <taxon>Rhodobacterales</taxon>
        <taxon>Paracoccaceae</taxon>
        <taxon>Albidovulum</taxon>
    </lineage>
</organism>
<dbReference type="Proteomes" id="UP001652542">
    <property type="component" value="Unassembled WGS sequence"/>
</dbReference>
<evidence type="ECO:0000313" key="4">
    <source>
        <dbReference type="Proteomes" id="UP001652542"/>
    </source>
</evidence>
<gene>
    <name evidence="3" type="ORF">OEW28_17895</name>
</gene>
<keyword evidence="4" id="KW-1185">Reference proteome</keyword>
<reference evidence="3 4" key="1">
    <citation type="submission" date="2022-10" db="EMBL/GenBank/DDBJ databases">
        <title>Defluviimonas sp. nov., isolated from ocean surface water.</title>
        <authorList>
            <person name="He W."/>
            <person name="Wang L."/>
            <person name="Zhang D.-F."/>
        </authorList>
    </citation>
    <scope>NUCLEOTIDE SEQUENCE [LARGE SCALE GENOMIC DNA]</scope>
    <source>
        <strain evidence="3 4">WL0002</strain>
    </source>
</reference>
<feature type="transmembrane region" description="Helical" evidence="1">
    <location>
        <begin position="238"/>
        <end position="257"/>
    </location>
</feature>